<dbReference type="RefSeq" id="WP_144326117.1">
    <property type="nucleotide sequence ID" value="NZ_VJNA01000016.1"/>
</dbReference>
<dbReference type="Gene3D" id="1.10.287.130">
    <property type="match status" value="1"/>
</dbReference>
<dbReference type="InterPro" id="IPR003661">
    <property type="entry name" value="HisK_dim/P_dom"/>
</dbReference>
<evidence type="ECO:0000313" key="8">
    <source>
        <dbReference type="Proteomes" id="UP000318554"/>
    </source>
</evidence>
<dbReference type="PROSITE" id="PS50112">
    <property type="entry name" value="PAS"/>
    <property type="match status" value="1"/>
</dbReference>
<dbReference type="InterPro" id="IPR005467">
    <property type="entry name" value="His_kinase_dom"/>
</dbReference>
<dbReference type="Proteomes" id="UP000318554">
    <property type="component" value="Unassembled WGS sequence"/>
</dbReference>
<dbReference type="InterPro" id="IPR000014">
    <property type="entry name" value="PAS"/>
</dbReference>
<comment type="caution">
    <text evidence="7">The sequence shown here is derived from an EMBL/GenBank/DDBJ whole genome shotgun (WGS) entry which is preliminary data.</text>
</comment>
<evidence type="ECO:0000256" key="3">
    <source>
        <dbReference type="ARBA" id="ARBA00022553"/>
    </source>
</evidence>
<feature type="domain" description="Histidine kinase" evidence="5">
    <location>
        <begin position="206"/>
        <end position="444"/>
    </location>
</feature>
<dbReference type="SMART" id="SM00388">
    <property type="entry name" value="HisKA"/>
    <property type="match status" value="1"/>
</dbReference>
<dbReference type="SMART" id="SM00091">
    <property type="entry name" value="PAS"/>
    <property type="match status" value="1"/>
</dbReference>
<dbReference type="InterPro" id="IPR004358">
    <property type="entry name" value="Sig_transdc_His_kin-like_C"/>
</dbReference>
<feature type="domain" description="PAS" evidence="6">
    <location>
        <begin position="54"/>
        <end position="105"/>
    </location>
</feature>
<gene>
    <name evidence="7" type="primary">tmoS</name>
    <name evidence="7" type="ORF">Taqua_01505</name>
</gene>
<dbReference type="PANTHER" id="PTHR43065">
    <property type="entry name" value="SENSOR HISTIDINE KINASE"/>
    <property type="match status" value="1"/>
</dbReference>
<dbReference type="EC" id="2.7.13.3" evidence="2"/>
<dbReference type="EMBL" id="VJNA01000016">
    <property type="protein sequence ID" value="TSE24571.1"/>
    <property type="molecule type" value="Genomic_DNA"/>
</dbReference>
<dbReference type="CDD" id="cd00082">
    <property type="entry name" value="HisKA"/>
    <property type="match status" value="1"/>
</dbReference>
<evidence type="ECO:0000256" key="1">
    <source>
        <dbReference type="ARBA" id="ARBA00000085"/>
    </source>
</evidence>
<dbReference type="PANTHER" id="PTHR43065:SF42">
    <property type="entry name" value="TWO-COMPONENT SENSOR PPRA"/>
    <property type="match status" value="1"/>
</dbReference>
<dbReference type="Gene3D" id="3.30.450.20">
    <property type="entry name" value="PAS domain"/>
    <property type="match status" value="1"/>
</dbReference>
<dbReference type="CDD" id="cd00130">
    <property type="entry name" value="PAS"/>
    <property type="match status" value="1"/>
</dbReference>
<proteinExistence type="predicted"/>
<reference evidence="7 8" key="1">
    <citation type="submission" date="2019-07" db="EMBL/GenBank/DDBJ databases">
        <title>Tepidimonas aquatica CLN-1 draft genome.</title>
        <authorList>
            <person name="Da Costa M.S."/>
            <person name="Froufe H.J.C."/>
            <person name="Egas C."/>
            <person name="Albuquerque L."/>
        </authorList>
    </citation>
    <scope>NUCLEOTIDE SEQUENCE [LARGE SCALE GENOMIC DNA]</scope>
    <source>
        <strain evidence="7 8">CLN-1</strain>
    </source>
</reference>
<dbReference type="InterPro" id="IPR036890">
    <property type="entry name" value="HATPase_C_sf"/>
</dbReference>
<dbReference type="PRINTS" id="PR00344">
    <property type="entry name" value="BCTRLSENSOR"/>
</dbReference>
<evidence type="ECO:0000256" key="2">
    <source>
        <dbReference type="ARBA" id="ARBA00012438"/>
    </source>
</evidence>
<dbReference type="SUPFAM" id="SSF55785">
    <property type="entry name" value="PYP-like sensor domain (PAS domain)"/>
    <property type="match status" value="1"/>
</dbReference>
<dbReference type="Pfam" id="PF00512">
    <property type="entry name" value="HisKA"/>
    <property type="match status" value="1"/>
</dbReference>
<evidence type="ECO:0000259" key="5">
    <source>
        <dbReference type="PROSITE" id="PS50109"/>
    </source>
</evidence>
<dbReference type="PROSITE" id="PS50109">
    <property type="entry name" value="HIS_KIN"/>
    <property type="match status" value="1"/>
</dbReference>
<dbReference type="InterPro" id="IPR003594">
    <property type="entry name" value="HATPase_dom"/>
</dbReference>
<keyword evidence="7" id="KW-0418">Kinase</keyword>
<dbReference type="AlphaFoldDB" id="A0A554WLZ0"/>
<evidence type="ECO:0000256" key="4">
    <source>
        <dbReference type="SAM" id="MobiDB-lite"/>
    </source>
</evidence>
<protein>
    <recommendedName>
        <fullName evidence="2">histidine kinase</fullName>
        <ecNumber evidence="2">2.7.13.3</ecNumber>
    </recommendedName>
</protein>
<name>A0A554WLZ0_9BURK</name>
<feature type="region of interest" description="Disordered" evidence="4">
    <location>
        <begin position="445"/>
        <end position="471"/>
    </location>
</feature>
<dbReference type="Pfam" id="PF08448">
    <property type="entry name" value="PAS_4"/>
    <property type="match status" value="1"/>
</dbReference>
<organism evidence="7 8">
    <name type="scientific">Tepidimonas aquatica</name>
    <dbReference type="NCBI Taxonomy" id="247482"/>
    <lineage>
        <taxon>Bacteria</taxon>
        <taxon>Pseudomonadati</taxon>
        <taxon>Pseudomonadota</taxon>
        <taxon>Betaproteobacteria</taxon>
        <taxon>Burkholderiales</taxon>
        <taxon>Tepidimonas</taxon>
    </lineage>
</organism>
<keyword evidence="7" id="KW-0808">Transferase</keyword>
<dbReference type="SUPFAM" id="SSF55874">
    <property type="entry name" value="ATPase domain of HSP90 chaperone/DNA topoisomerase II/histidine kinase"/>
    <property type="match status" value="1"/>
</dbReference>
<dbReference type="OrthoDB" id="224978at2"/>
<comment type="catalytic activity">
    <reaction evidence="1">
        <text>ATP + protein L-histidine = ADP + protein N-phospho-L-histidine.</text>
        <dbReference type="EC" id="2.7.13.3"/>
    </reaction>
</comment>
<dbReference type="InterPro" id="IPR013656">
    <property type="entry name" value="PAS_4"/>
</dbReference>
<dbReference type="GO" id="GO:0000155">
    <property type="term" value="F:phosphorelay sensor kinase activity"/>
    <property type="evidence" value="ECO:0007669"/>
    <property type="project" value="InterPro"/>
</dbReference>
<dbReference type="Pfam" id="PF02518">
    <property type="entry name" value="HATPase_c"/>
    <property type="match status" value="1"/>
</dbReference>
<dbReference type="Gene3D" id="3.30.565.10">
    <property type="entry name" value="Histidine kinase-like ATPase, C-terminal domain"/>
    <property type="match status" value="1"/>
</dbReference>
<sequence length="471" mass="52161">MGVAKPSLDPDTLPSPTYDEEVWIEVIHKMDEVYSDLLKYEVALEEKNAALEESQRFVLSVLSSMSDLLLVCDREGRIEVVNQALIDFTGKSEAELVGTFLFDLFPDTATRSAARLSFATRGLQGLADCELELLGADNVPVAVSFNCMPRHNHQGAPLGMVLTGRPLGELRRAYQALHEAHEDLKRTQQQLLHSEKMASLGRLVAGVAHELNNPISFVLGNVHALRRYVERLGQYIRLLHGKHNKDELARLRNQLRIDHILEDLPSLMDGTIEGAERTRDIVDNLKRFSVLDRDPARPFNLTEVIERSVNWVRKASPERFQVDLDLPKHINVMGSSGQIQQVVMNLVQNACDATAEMAKPRLEIRAERAGDSVVIRFRDNGPGIPPENLPHIFEPFFTTKPVGKGTGLGLTISYGLVEKHGGRLEAANAPEGGALFTLSLPLGRPCSRSSSLEEVKASSGNPSRSKAPRSR</sequence>
<evidence type="ECO:0000259" key="6">
    <source>
        <dbReference type="PROSITE" id="PS50112"/>
    </source>
</evidence>
<accession>A0A554WLZ0</accession>
<keyword evidence="8" id="KW-1185">Reference proteome</keyword>
<dbReference type="InterPro" id="IPR036097">
    <property type="entry name" value="HisK_dim/P_sf"/>
</dbReference>
<dbReference type="SUPFAM" id="SSF47384">
    <property type="entry name" value="Homodimeric domain of signal transducing histidine kinase"/>
    <property type="match status" value="1"/>
</dbReference>
<keyword evidence="3" id="KW-0597">Phosphoprotein</keyword>
<evidence type="ECO:0000313" key="7">
    <source>
        <dbReference type="EMBL" id="TSE24571.1"/>
    </source>
</evidence>
<dbReference type="InterPro" id="IPR035965">
    <property type="entry name" value="PAS-like_dom_sf"/>
</dbReference>
<dbReference type="SMART" id="SM00387">
    <property type="entry name" value="HATPase_c"/>
    <property type="match status" value="1"/>
</dbReference>